<protein>
    <submittedName>
        <fullName evidence="4">DNA-binding transcriptional regulator, MarR family</fullName>
    </submittedName>
</protein>
<evidence type="ECO:0000256" key="2">
    <source>
        <dbReference type="ARBA" id="ARBA00023125"/>
    </source>
</evidence>
<dbReference type="Pfam" id="PF12802">
    <property type="entry name" value="MarR_2"/>
    <property type="match status" value="1"/>
</dbReference>
<evidence type="ECO:0000313" key="4">
    <source>
        <dbReference type="EMBL" id="SDD58968.1"/>
    </source>
</evidence>
<dbReference type="STRING" id="1045774.SAMN05421872_109110"/>
<dbReference type="EMBL" id="FMZM01000009">
    <property type="protein sequence ID" value="SDD58968.1"/>
    <property type="molecule type" value="Genomic_DNA"/>
</dbReference>
<keyword evidence="5" id="KW-1185">Reference proteome</keyword>
<dbReference type="GO" id="GO:0003700">
    <property type="term" value="F:DNA-binding transcription factor activity"/>
    <property type="evidence" value="ECO:0007669"/>
    <property type="project" value="InterPro"/>
</dbReference>
<dbReference type="PROSITE" id="PS50995">
    <property type="entry name" value="HTH_MARR_2"/>
    <property type="match status" value="1"/>
</dbReference>
<dbReference type="AlphaFoldDB" id="A0A1G6VZH8"/>
<dbReference type="InterPro" id="IPR036388">
    <property type="entry name" value="WH-like_DNA-bd_sf"/>
</dbReference>
<dbReference type="PRINTS" id="PR00598">
    <property type="entry name" value="HTHMARR"/>
</dbReference>
<dbReference type="SUPFAM" id="SSF46785">
    <property type="entry name" value="Winged helix' DNA-binding domain"/>
    <property type="match status" value="1"/>
</dbReference>
<reference evidence="4 5" key="1">
    <citation type="submission" date="2016-10" db="EMBL/GenBank/DDBJ databases">
        <authorList>
            <person name="de Groot N.N."/>
        </authorList>
    </citation>
    <scope>NUCLEOTIDE SEQUENCE [LARGE SCALE GENOMIC DNA]</scope>
    <source>
        <strain evidence="4 5">CGMCC 4.6858</strain>
    </source>
</reference>
<keyword evidence="3" id="KW-0804">Transcription</keyword>
<accession>A0A1G6VZH8</accession>
<gene>
    <name evidence="4" type="ORF">SAMN05421872_109110</name>
</gene>
<proteinExistence type="predicted"/>
<evidence type="ECO:0000256" key="3">
    <source>
        <dbReference type="ARBA" id="ARBA00023163"/>
    </source>
</evidence>
<name>A0A1G6VZH8_9ACTN</name>
<dbReference type="InterPro" id="IPR000835">
    <property type="entry name" value="HTH_MarR-typ"/>
</dbReference>
<dbReference type="InterPro" id="IPR036390">
    <property type="entry name" value="WH_DNA-bd_sf"/>
</dbReference>
<keyword evidence="1" id="KW-0805">Transcription regulation</keyword>
<dbReference type="SMART" id="SM00347">
    <property type="entry name" value="HTH_MARR"/>
    <property type="match status" value="1"/>
</dbReference>
<dbReference type="OrthoDB" id="162531at2"/>
<sequence length="146" mass="15291">MPDAPTAALDLVLELTVLLGEDMRRGLGELGLTETKAHLVFAVQHAGPSTQRVLADMLGVTPRTVTTLVDELGAAGVVTRESHPTDRRATLVTLTEDGAALGAGLVAGQRELAGRLFAGLDEDLPAFTRVLGEVVARLRALTEESA</sequence>
<dbReference type="Proteomes" id="UP000199034">
    <property type="component" value="Unassembled WGS sequence"/>
</dbReference>
<dbReference type="Gene3D" id="1.10.10.10">
    <property type="entry name" value="Winged helix-like DNA-binding domain superfamily/Winged helix DNA-binding domain"/>
    <property type="match status" value="1"/>
</dbReference>
<organism evidence="4 5">
    <name type="scientific">Nocardioides lianchengensis</name>
    <dbReference type="NCBI Taxonomy" id="1045774"/>
    <lineage>
        <taxon>Bacteria</taxon>
        <taxon>Bacillati</taxon>
        <taxon>Actinomycetota</taxon>
        <taxon>Actinomycetes</taxon>
        <taxon>Propionibacteriales</taxon>
        <taxon>Nocardioidaceae</taxon>
        <taxon>Nocardioides</taxon>
    </lineage>
</organism>
<dbReference type="RefSeq" id="WP_090858745.1">
    <property type="nucleotide sequence ID" value="NZ_FMZM01000009.1"/>
</dbReference>
<keyword evidence="2 4" id="KW-0238">DNA-binding</keyword>
<dbReference type="PANTHER" id="PTHR42756:SF1">
    <property type="entry name" value="TRANSCRIPTIONAL REPRESSOR OF EMRAB OPERON"/>
    <property type="match status" value="1"/>
</dbReference>
<evidence type="ECO:0000256" key="1">
    <source>
        <dbReference type="ARBA" id="ARBA00023015"/>
    </source>
</evidence>
<dbReference type="PANTHER" id="PTHR42756">
    <property type="entry name" value="TRANSCRIPTIONAL REGULATOR, MARR"/>
    <property type="match status" value="1"/>
</dbReference>
<evidence type="ECO:0000313" key="5">
    <source>
        <dbReference type="Proteomes" id="UP000199034"/>
    </source>
</evidence>
<dbReference type="GO" id="GO:0003677">
    <property type="term" value="F:DNA binding"/>
    <property type="evidence" value="ECO:0007669"/>
    <property type="project" value="UniProtKB-KW"/>
</dbReference>